<dbReference type="EMBL" id="CP000504">
    <property type="protein sequence ID" value="ABL88708.1"/>
    <property type="molecule type" value="Genomic_DNA"/>
</dbReference>
<protein>
    <submittedName>
        <fullName evidence="2">Phosphohistidine phosphatase, SixA</fullName>
    </submittedName>
</protein>
<dbReference type="PANTHER" id="PTHR20935:SF0">
    <property type="entry name" value="SERINE_THREONINE-PROTEIN PHOSPHATASE PGAM5, MITOCHONDRIAL"/>
    <property type="match status" value="1"/>
</dbReference>
<dbReference type="KEGG" id="pis:Pisl_1554"/>
<dbReference type="STRING" id="384616.Pisl_1554"/>
<dbReference type="RefSeq" id="WP_011763283.1">
    <property type="nucleotide sequence ID" value="NC_008701.1"/>
</dbReference>
<evidence type="ECO:0000313" key="2">
    <source>
        <dbReference type="EMBL" id="ABL88708.1"/>
    </source>
</evidence>
<dbReference type="InterPro" id="IPR013078">
    <property type="entry name" value="His_Pase_superF_clade-1"/>
</dbReference>
<dbReference type="GO" id="GO:0101006">
    <property type="term" value="F:protein histidine phosphatase activity"/>
    <property type="evidence" value="ECO:0007669"/>
    <property type="project" value="InterPro"/>
</dbReference>
<dbReference type="InterPro" id="IPR051021">
    <property type="entry name" value="Mito_Ser/Thr_phosphatase"/>
</dbReference>
<dbReference type="Proteomes" id="UP000002595">
    <property type="component" value="Chromosome"/>
</dbReference>
<organism evidence="2 3">
    <name type="scientific">Pyrobaculum islandicum (strain DSM 4184 / JCM 9189 / GEO3)</name>
    <dbReference type="NCBI Taxonomy" id="384616"/>
    <lineage>
        <taxon>Archaea</taxon>
        <taxon>Thermoproteota</taxon>
        <taxon>Thermoprotei</taxon>
        <taxon>Thermoproteales</taxon>
        <taxon>Thermoproteaceae</taxon>
        <taxon>Pyrobaculum</taxon>
    </lineage>
</organism>
<dbReference type="SUPFAM" id="SSF53254">
    <property type="entry name" value="Phosphoglycerate mutase-like"/>
    <property type="match status" value="1"/>
</dbReference>
<sequence>MPLLCLVQHGKAYPESVDPERSLTPEGADETRRVAAALARAGVKIAAIYHSGKKRARQTAEIFAEALKPARLEEAQGLNPNDDPAPWAQRINAIAEDTMIVGHLPHLARLAALLLGADVVEFRYSAALCLAGPPWRIRWYLTPELA</sequence>
<dbReference type="PANTHER" id="PTHR20935">
    <property type="entry name" value="PHOSPHOGLYCERATE MUTASE-RELATED"/>
    <property type="match status" value="1"/>
</dbReference>
<dbReference type="Gene3D" id="3.40.50.1240">
    <property type="entry name" value="Phosphoglycerate mutase-like"/>
    <property type="match status" value="1"/>
</dbReference>
<dbReference type="NCBIfam" id="TIGR00249">
    <property type="entry name" value="sixA"/>
    <property type="match status" value="1"/>
</dbReference>
<gene>
    <name evidence="2" type="ordered locus">Pisl_1554</name>
</gene>
<dbReference type="OrthoDB" id="304253at2157"/>
<evidence type="ECO:0000256" key="1">
    <source>
        <dbReference type="ARBA" id="ARBA00022801"/>
    </source>
</evidence>
<name>A1RUS6_PYRIL</name>
<dbReference type="eggNOG" id="arCOG01992">
    <property type="taxonomic scope" value="Archaea"/>
</dbReference>
<dbReference type="GeneID" id="4617961"/>
<dbReference type="CDD" id="cd07067">
    <property type="entry name" value="HP_PGM_like"/>
    <property type="match status" value="1"/>
</dbReference>
<dbReference type="Pfam" id="PF00300">
    <property type="entry name" value="His_Phos_1"/>
    <property type="match status" value="1"/>
</dbReference>
<evidence type="ECO:0000313" key="3">
    <source>
        <dbReference type="Proteomes" id="UP000002595"/>
    </source>
</evidence>
<proteinExistence type="predicted"/>
<keyword evidence="3" id="KW-1185">Reference proteome</keyword>
<accession>A1RUS6</accession>
<dbReference type="HOGENOM" id="CLU_084603_3_1_2"/>
<keyword evidence="1" id="KW-0378">Hydrolase</keyword>
<dbReference type="GO" id="GO:0005737">
    <property type="term" value="C:cytoplasm"/>
    <property type="evidence" value="ECO:0007669"/>
    <property type="project" value="InterPro"/>
</dbReference>
<dbReference type="InterPro" id="IPR029033">
    <property type="entry name" value="His_PPase_superfam"/>
</dbReference>
<reference evidence="2" key="1">
    <citation type="submission" date="2006-12" db="EMBL/GenBank/DDBJ databases">
        <title>Complete sequence of Pyrobaculum islandicum DSM 4184.</title>
        <authorList>
            <person name="Copeland A."/>
            <person name="Lucas S."/>
            <person name="Lapidus A."/>
            <person name="Barry K."/>
            <person name="Detter J.C."/>
            <person name="Glavina del Rio T."/>
            <person name="Dalin E."/>
            <person name="Tice H."/>
            <person name="Pitluck S."/>
            <person name="Meincke L."/>
            <person name="Brettin T."/>
            <person name="Bruce D."/>
            <person name="Han C."/>
            <person name="Tapia R."/>
            <person name="Gilna P."/>
            <person name="Schmutz J."/>
            <person name="Larimer F."/>
            <person name="Land M."/>
            <person name="Hauser L."/>
            <person name="Kyrpides N."/>
            <person name="Mikhailova N."/>
            <person name="Cozen A.E."/>
            <person name="Fitz-Gibbon S.T."/>
            <person name="House C.H."/>
            <person name="Saltikov C."/>
            <person name="Lowe T."/>
            <person name="Richardson P."/>
        </authorList>
    </citation>
    <scope>NUCLEOTIDE SEQUENCE [LARGE SCALE GENOMIC DNA]</scope>
    <source>
        <strain evidence="2">DSM 4184</strain>
    </source>
</reference>
<dbReference type="AlphaFoldDB" id="A1RUS6"/>
<dbReference type="InterPro" id="IPR004449">
    <property type="entry name" value="SixA"/>
</dbReference>